<accession>E1YLG0</accession>
<dbReference type="AlphaFoldDB" id="E1YLG0"/>
<reference evidence="2" key="1">
    <citation type="journal article" date="2011" name="Environ. Microbiol.">
        <title>Genomic insights into the metabolic potential of the polycyclic aromatic hydrocarbon degrading sulfate-reducing Deltaproteobacterium N47.</title>
        <authorList>
            <person name="Bergmann F."/>
            <person name="Selesi D."/>
            <person name="Weinmaier T."/>
            <person name="Tischler P."/>
            <person name="Rattei T."/>
            <person name="Meckenstock R.U."/>
        </authorList>
    </citation>
    <scope>NUCLEOTIDE SEQUENCE</scope>
</reference>
<organism evidence="2">
    <name type="scientific">uncultured Desulfobacterium sp</name>
    <dbReference type="NCBI Taxonomy" id="201089"/>
    <lineage>
        <taxon>Bacteria</taxon>
        <taxon>Pseudomonadati</taxon>
        <taxon>Thermodesulfobacteriota</taxon>
        <taxon>Desulfobacteria</taxon>
        <taxon>Desulfobacterales</taxon>
        <taxon>Desulfobacteriaceae</taxon>
        <taxon>Desulfobacterium</taxon>
        <taxon>environmental samples</taxon>
    </lineage>
</organism>
<feature type="transmembrane region" description="Helical" evidence="1">
    <location>
        <begin position="6"/>
        <end position="24"/>
    </location>
</feature>
<feature type="transmembrane region" description="Helical" evidence="1">
    <location>
        <begin position="95"/>
        <end position="118"/>
    </location>
</feature>
<gene>
    <name evidence="2" type="ORF">N47_E44550</name>
</gene>
<protein>
    <recommendedName>
        <fullName evidence="3">Rod shape-determining protein MreD</fullName>
    </recommendedName>
</protein>
<name>E1YLG0_9BACT</name>
<keyword evidence="1" id="KW-1133">Transmembrane helix</keyword>
<proteinExistence type="predicted"/>
<feature type="transmembrane region" description="Helical" evidence="1">
    <location>
        <begin position="130"/>
        <end position="152"/>
    </location>
</feature>
<dbReference type="EMBL" id="FR695877">
    <property type="protein sequence ID" value="CBX30943.1"/>
    <property type="molecule type" value="Genomic_DNA"/>
</dbReference>
<evidence type="ECO:0008006" key="3">
    <source>
        <dbReference type="Google" id="ProtNLM"/>
    </source>
</evidence>
<evidence type="ECO:0000313" key="2">
    <source>
        <dbReference type="EMBL" id="CBX30943.1"/>
    </source>
</evidence>
<keyword evidence="1" id="KW-0472">Membrane</keyword>
<evidence type="ECO:0000256" key="1">
    <source>
        <dbReference type="SAM" id="Phobius"/>
    </source>
</evidence>
<sequence>MKYLFYAFLCILLAIIQTTFVLYFPIFRGCYDLFVIIVVFLGLYRNFRESIPVILLAGLLMDNMYNGPFGLYLTSYIWIYICIRWSSVYFNVRSSLFLIFAVAAGVLFENLVFISSFIMFNSDLLLSENILWKILTQFIWALFSGYFFIMLIKKAYNSCSRLFSFQAIEQNGHTW</sequence>
<feature type="transmembrane region" description="Helical" evidence="1">
    <location>
        <begin position="67"/>
        <end position="83"/>
    </location>
</feature>
<keyword evidence="1" id="KW-0812">Transmembrane</keyword>